<dbReference type="SUPFAM" id="SSF48498">
    <property type="entry name" value="Tetracyclin repressor-like, C-terminal domain"/>
    <property type="match status" value="1"/>
</dbReference>
<evidence type="ECO:0000256" key="1">
    <source>
        <dbReference type="ARBA" id="ARBA00023125"/>
    </source>
</evidence>
<dbReference type="PROSITE" id="PS50977">
    <property type="entry name" value="HTH_TETR_2"/>
    <property type="match status" value="1"/>
</dbReference>
<dbReference type="Pfam" id="PF00440">
    <property type="entry name" value="TetR_N"/>
    <property type="match status" value="1"/>
</dbReference>
<dbReference type="Gene3D" id="1.10.357.10">
    <property type="entry name" value="Tetracycline Repressor, domain 2"/>
    <property type="match status" value="1"/>
</dbReference>
<dbReference type="PANTHER" id="PTHR30055">
    <property type="entry name" value="HTH-TYPE TRANSCRIPTIONAL REGULATOR RUTR"/>
    <property type="match status" value="1"/>
</dbReference>
<dbReference type="InterPro" id="IPR036271">
    <property type="entry name" value="Tet_transcr_reg_TetR-rel_C_sf"/>
</dbReference>
<dbReference type="SUPFAM" id="SSF46689">
    <property type="entry name" value="Homeodomain-like"/>
    <property type="match status" value="1"/>
</dbReference>
<reference evidence="4 5" key="1">
    <citation type="submission" date="2021-06" db="EMBL/GenBank/DDBJ databases">
        <title>Ecological speciation of a Streptomyces species isolated from different habitats and geographic origins.</title>
        <authorList>
            <person name="Wang J."/>
        </authorList>
    </citation>
    <scope>NUCLEOTIDE SEQUENCE [LARGE SCALE GENOMIC DNA]</scope>
    <source>
        <strain evidence="4 5">FXJ8.012</strain>
    </source>
</reference>
<dbReference type="RefSeq" id="WP_031045123.1">
    <property type="nucleotide sequence ID" value="NZ_BNEG01000002.1"/>
</dbReference>
<gene>
    <name evidence="4" type="ORF">KVH32_06695</name>
</gene>
<evidence type="ECO:0000256" key="2">
    <source>
        <dbReference type="PROSITE-ProRule" id="PRU00335"/>
    </source>
</evidence>
<evidence type="ECO:0000313" key="4">
    <source>
        <dbReference type="EMBL" id="MBZ6150855.1"/>
    </source>
</evidence>
<dbReference type="InterPro" id="IPR009057">
    <property type="entry name" value="Homeodomain-like_sf"/>
</dbReference>
<dbReference type="Proteomes" id="UP000758701">
    <property type="component" value="Unassembled WGS sequence"/>
</dbReference>
<dbReference type="InterPro" id="IPR001647">
    <property type="entry name" value="HTH_TetR"/>
</dbReference>
<evidence type="ECO:0000313" key="5">
    <source>
        <dbReference type="Proteomes" id="UP000758701"/>
    </source>
</evidence>
<dbReference type="EMBL" id="JAHSTP010000002">
    <property type="protein sequence ID" value="MBZ6150855.1"/>
    <property type="molecule type" value="Genomic_DNA"/>
</dbReference>
<protein>
    <submittedName>
        <fullName evidence="4">TetR family transcriptional regulator</fullName>
    </submittedName>
</protein>
<feature type="DNA-binding region" description="H-T-H motif" evidence="2">
    <location>
        <begin position="35"/>
        <end position="54"/>
    </location>
</feature>
<feature type="domain" description="HTH tetR-type" evidence="3">
    <location>
        <begin position="12"/>
        <end position="72"/>
    </location>
</feature>
<organism evidence="4 5">
    <name type="scientific">Streptomyces olivaceus</name>
    <dbReference type="NCBI Taxonomy" id="47716"/>
    <lineage>
        <taxon>Bacteria</taxon>
        <taxon>Bacillati</taxon>
        <taxon>Actinomycetota</taxon>
        <taxon>Actinomycetes</taxon>
        <taxon>Kitasatosporales</taxon>
        <taxon>Streptomycetaceae</taxon>
        <taxon>Streptomyces</taxon>
    </lineage>
</organism>
<dbReference type="PRINTS" id="PR00455">
    <property type="entry name" value="HTHTETR"/>
</dbReference>
<comment type="caution">
    <text evidence="4">The sequence shown here is derived from an EMBL/GenBank/DDBJ whole genome shotgun (WGS) entry which is preliminary data.</text>
</comment>
<keyword evidence="1 2" id="KW-0238">DNA-binding</keyword>
<accession>A0ABS7W0T7</accession>
<keyword evidence="5" id="KW-1185">Reference proteome</keyword>
<dbReference type="PANTHER" id="PTHR30055:SF226">
    <property type="entry name" value="HTH-TYPE TRANSCRIPTIONAL REGULATOR PKSA"/>
    <property type="match status" value="1"/>
</dbReference>
<dbReference type="InterPro" id="IPR050109">
    <property type="entry name" value="HTH-type_TetR-like_transc_reg"/>
</dbReference>
<sequence>MSGTRREVPNDPGRRDRILDAALDVVAGSGVFGTTHRKIAARAGVPLGSLTYYFDGMDDLLAQAFARLADTMSRFYRRSVRDAASTAEAEAAVVELICGPDYANDRDMTLIFEMYAYANHSPAVRDITRTWVARSRDSLSLHFTPAVARALDALVEGWPMHRRFDAAPLDRRLVAGVVHAVVGAAPRLPDAPP</sequence>
<name>A0ABS7W0T7_STROV</name>
<proteinExistence type="predicted"/>
<evidence type="ECO:0000259" key="3">
    <source>
        <dbReference type="PROSITE" id="PS50977"/>
    </source>
</evidence>